<dbReference type="Pfam" id="PF00069">
    <property type="entry name" value="Pkinase"/>
    <property type="match status" value="1"/>
</dbReference>
<dbReference type="FunFam" id="1.10.510.10:FF:000040">
    <property type="entry name" value="Mitogen-activated protein kinase"/>
    <property type="match status" value="1"/>
</dbReference>
<keyword evidence="3" id="KW-0547">Nucleotide-binding</keyword>
<dbReference type="InterPro" id="IPR050117">
    <property type="entry name" value="MAPK"/>
</dbReference>
<dbReference type="AlphaFoldDB" id="A0A8H6XKT2"/>
<evidence type="ECO:0000256" key="1">
    <source>
        <dbReference type="ARBA" id="ARBA00022527"/>
    </source>
</evidence>
<accession>A0A8H6XKT2</accession>
<keyword evidence="8" id="KW-1185">Reference proteome</keyword>
<evidence type="ECO:0000259" key="6">
    <source>
        <dbReference type="PROSITE" id="PS50011"/>
    </source>
</evidence>
<feature type="domain" description="Protein kinase" evidence="6">
    <location>
        <begin position="435"/>
        <end position="760"/>
    </location>
</feature>
<evidence type="ECO:0000313" key="7">
    <source>
        <dbReference type="EMBL" id="KAF7343073.1"/>
    </source>
</evidence>
<dbReference type="GO" id="GO:0005524">
    <property type="term" value="F:ATP binding"/>
    <property type="evidence" value="ECO:0007669"/>
    <property type="project" value="UniProtKB-KW"/>
</dbReference>
<evidence type="ECO:0000313" key="8">
    <source>
        <dbReference type="Proteomes" id="UP000620124"/>
    </source>
</evidence>
<dbReference type="Gene3D" id="1.10.510.10">
    <property type="entry name" value="Transferase(Phosphotransferase) domain 1"/>
    <property type="match status" value="2"/>
</dbReference>
<proteinExistence type="predicted"/>
<evidence type="ECO:0000256" key="5">
    <source>
        <dbReference type="ARBA" id="ARBA00022840"/>
    </source>
</evidence>
<protein>
    <submittedName>
        <fullName evidence="7">Mitogen-activated protein kinase</fullName>
    </submittedName>
</protein>
<dbReference type="Gene3D" id="3.30.200.20">
    <property type="entry name" value="Phosphorylase Kinase, domain 1"/>
    <property type="match status" value="3"/>
</dbReference>
<name>A0A8H6XKT2_9AGAR</name>
<evidence type="ECO:0000256" key="2">
    <source>
        <dbReference type="ARBA" id="ARBA00022679"/>
    </source>
</evidence>
<keyword evidence="4 7" id="KW-0418">Kinase</keyword>
<comment type="caution">
    <text evidence="7">The sequence shown here is derived from an EMBL/GenBank/DDBJ whole genome shotgun (WGS) entry which is preliminary data.</text>
</comment>
<dbReference type="PROSITE" id="PS50011">
    <property type="entry name" value="PROTEIN_KINASE_DOM"/>
    <property type="match status" value="1"/>
</dbReference>
<organism evidence="7 8">
    <name type="scientific">Mycena venus</name>
    <dbReference type="NCBI Taxonomy" id="2733690"/>
    <lineage>
        <taxon>Eukaryota</taxon>
        <taxon>Fungi</taxon>
        <taxon>Dikarya</taxon>
        <taxon>Basidiomycota</taxon>
        <taxon>Agaricomycotina</taxon>
        <taxon>Agaricomycetes</taxon>
        <taxon>Agaricomycetidae</taxon>
        <taxon>Agaricales</taxon>
        <taxon>Marasmiineae</taxon>
        <taxon>Mycenaceae</taxon>
        <taxon>Mycena</taxon>
    </lineage>
</organism>
<dbReference type="Proteomes" id="UP000620124">
    <property type="component" value="Unassembled WGS sequence"/>
</dbReference>
<dbReference type="OrthoDB" id="10315263at2759"/>
<dbReference type="EMBL" id="JACAZI010000016">
    <property type="protein sequence ID" value="KAF7343073.1"/>
    <property type="molecule type" value="Genomic_DNA"/>
</dbReference>
<keyword evidence="2" id="KW-0808">Transferase</keyword>
<sequence length="816" mass="91951">MQNLAVAVIVPIGTRTTEAEVPPDPAMAQNSNTGRALSPGGSLFSALFRNSLKAGAVGRTMENAFSRLEAVVDEPVNRLAHKLGWGPNAVADKIIDSFGVGEQRVSSLIAVQMELKIQKEDKEPAPKIQVPLKLKNRCSKLVKYTLPKEAPDMRCQAFQRIVQLTTLFPGLRLLFLRSDYIQSCKQTQVSIADRISELWDRCAGLPDDEWKFWRSFAKLCLTDTPVSSLLEKFPIRCLKTEPSASISVIEELLRTHGSCDNAMDILAALCMRSLGEIVALDEFWVQLKTDKTMDFELAATETPHTAVNMLCLTMIRTLQDLEPAETGPSPFDYEGVDILADAILTRVSDRFEDLDPTDWRVELWYPNFCQVVQLLHQPWCAERLPHSYKRAISDSFKRRIALIPKNVQELHIEDLPDPDDVERDRQHEDLSNTTYSMLDVIGEGECGVVVSAVHNPTQRKVAIKRSTPFDSSKPPSINEFNEVYLVLELMETDLHRVIRTQELSDDHCQYFIYQTLRALKAVHSADVLHRDLNPSNLLVNANCDLKLCDFGLARSARPPPNFAEDNNLFMTEYVTTRWYRAPEVMLTFKEYTRAIDMWSVGCVLAELLSGKPLFPGRDYHHQLSIILDIVGTPSIDDFYAISSQRSREYIRALPFRKKRSFATLFPNANPHASSFLLFVIEASLCSGAEVRSPVPVYVEALLLAIPDYDHVLRLTNPTPQLLSFPRLTHTPQALDLMEKCLTFSPKRRIEVTEALAHPYMSPYHDPADEPTANPIDPSFFDLDPLGKEDLKVLIYEEVTQADNPSASFVSQSTGTT</sequence>
<dbReference type="SUPFAM" id="SSF56112">
    <property type="entry name" value="Protein kinase-like (PK-like)"/>
    <property type="match status" value="1"/>
</dbReference>
<keyword evidence="5" id="KW-0067">ATP-binding</keyword>
<reference evidence="7" key="1">
    <citation type="submission" date="2020-05" db="EMBL/GenBank/DDBJ databases">
        <title>Mycena genomes resolve the evolution of fungal bioluminescence.</title>
        <authorList>
            <person name="Tsai I.J."/>
        </authorList>
    </citation>
    <scope>NUCLEOTIDE SEQUENCE</scope>
    <source>
        <strain evidence="7">CCC161011</strain>
    </source>
</reference>
<gene>
    <name evidence="7" type="ORF">MVEN_01737700</name>
</gene>
<dbReference type="InterPro" id="IPR000719">
    <property type="entry name" value="Prot_kinase_dom"/>
</dbReference>
<dbReference type="InterPro" id="IPR011009">
    <property type="entry name" value="Kinase-like_dom_sf"/>
</dbReference>
<dbReference type="PANTHER" id="PTHR24055">
    <property type="entry name" value="MITOGEN-ACTIVATED PROTEIN KINASE"/>
    <property type="match status" value="1"/>
</dbReference>
<dbReference type="GO" id="GO:0004674">
    <property type="term" value="F:protein serine/threonine kinase activity"/>
    <property type="evidence" value="ECO:0007669"/>
    <property type="project" value="UniProtKB-KW"/>
</dbReference>
<keyword evidence="1" id="KW-0723">Serine/threonine-protein kinase</keyword>
<evidence type="ECO:0000256" key="4">
    <source>
        <dbReference type="ARBA" id="ARBA00022777"/>
    </source>
</evidence>
<evidence type="ECO:0000256" key="3">
    <source>
        <dbReference type="ARBA" id="ARBA00022741"/>
    </source>
</evidence>